<reference evidence="2 3" key="1">
    <citation type="journal article" date="2013" name="Appl. Environ. Microbiol.">
        <title>Variation of the Virus-Related Elements within Syntenic Genomes of the Hyperthermophilic Archaeon Aeropyrum.</title>
        <authorList>
            <person name="Daifuku T."/>
            <person name="Yoshida T."/>
            <person name="Kitamura T."/>
            <person name="Kawaichi S."/>
            <person name="Inoue T."/>
            <person name="Nomura K."/>
            <person name="Yoshida Y."/>
            <person name="Kuno S."/>
            <person name="Sako Y."/>
        </authorList>
    </citation>
    <scope>NUCLEOTIDE SEQUENCE [LARGE SCALE GENOMIC DNA]</scope>
    <source>
        <strain evidence="2 3">SY1</strain>
    </source>
</reference>
<sequence>MGRTAAPGRVLVEAEVERLRRLIRHLRSSEDRRLLEDLLSSYRRILEAYRYVPMSDPMEPVYIAMILEAARSCRGSGGEGGGEAHT</sequence>
<accession>U3TBE8</accession>
<evidence type="ECO:0000313" key="2">
    <source>
        <dbReference type="EMBL" id="BAN90867.1"/>
    </source>
</evidence>
<dbReference type="RefSeq" id="WP_022542135.1">
    <property type="nucleotide sequence ID" value="NC_022521.1"/>
</dbReference>
<dbReference type="eggNOG" id="arCOG07300">
    <property type="taxonomic scope" value="Archaea"/>
</dbReference>
<dbReference type="OrthoDB" id="377495at2157"/>
<evidence type="ECO:0000259" key="1">
    <source>
        <dbReference type="Pfam" id="PF26485"/>
    </source>
</evidence>
<dbReference type="STRING" id="1198449.ACAM_1398"/>
<dbReference type="Proteomes" id="UP000016887">
    <property type="component" value="Chromosome"/>
</dbReference>
<proteinExistence type="predicted"/>
<feature type="domain" description="DUF8156" evidence="1">
    <location>
        <begin position="1"/>
        <end position="73"/>
    </location>
</feature>
<dbReference type="GeneID" id="17110637"/>
<dbReference type="Pfam" id="PF26485">
    <property type="entry name" value="DUF8156"/>
    <property type="match status" value="1"/>
</dbReference>
<name>U3TBE8_9CREN</name>
<organism evidence="2 3">
    <name type="scientific">Aeropyrum camini SY1 = JCM 12091</name>
    <dbReference type="NCBI Taxonomy" id="1198449"/>
    <lineage>
        <taxon>Archaea</taxon>
        <taxon>Thermoproteota</taxon>
        <taxon>Thermoprotei</taxon>
        <taxon>Desulfurococcales</taxon>
        <taxon>Desulfurococcaceae</taxon>
        <taxon>Aeropyrum</taxon>
    </lineage>
</organism>
<dbReference type="InterPro" id="IPR058469">
    <property type="entry name" value="DUF8156"/>
</dbReference>
<gene>
    <name evidence="2" type="ORF">ACAM_1398</name>
</gene>
<dbReference type="AlphaFoldDB" id="U3TBE8"/>
<keyword evidence="3" id="KW-1185">Reference proteome</keyword>
<dbReference type="KEGG" id="acj:ACAM_1398"/>
<protein>
    <recommendedName>
        <fullName evidence="1">DUF8156 domain-containing protein</fullName>
    </recommendedName>
</protein>
<evidence type="ECO:0000313" key="3">
    <source>
        <dbReference type="Proteomes" id="UP000016887"/>
    </source>
</evidence>
<dbReference type="EMBL" id="AP012489">
    <property type="protein sequence ID" value="BAN90867.1"/>
    <property type="molecule type" value="Genomic_DNA"/>
</dbReference>